<dbReference type="RefSeq" id="WP_124935155.1">
    <property type="nucleotide sequence ID" value="NZ_RJVQ01000001.1"/>
</dbReference>
<organism evidence="1 2">
    <name type="scientific">Vibrio viridaestus</name>
    <dbReference type="NCBI Taxonomy" id="2487322"/>
    <lineage>
        <taxon>Bacteria</taxon>
        <taxon>Pseudomonadati</taxon>
        <taxon>Pseudomonadota</taxon>
        <taxon>Gammaproteobacteria</taxon>
        <taxon>Vibrionales</taxon>
        <taxon>Vibrionaceae</taxon>
        <taxon>Vibrio</taxon>
    </lineage>
</organism>
<proteinExistence type="predicted"/>
<keyword evidence="2" id="KW-1185">Reference proteome</keyword>
<reference evidence="1 2" key="1">
    <citation type="submission" date="2018-11" db="EMBL/GenBank/DDBJ databases">
        <title>Vibrio LJC006 sp. nov., isolated from seawater during the bloom of the enteromorpha.</title>
        <authorList>
            <person name="Liang J."/>
        </authorList>
    </citation>
    <scope>NUCLEOTIDE SEQUENCE [LARGE SCALE GENOMIC DNA]</scope>
    <source>
        <strain evidence="1 2">LJC006</strain>
    </source>
</reference>
<sequence>MKKVILLFSLCLIAILGYKVYGYYADLHYLPMDMTWKSKQSGFSDSRFQISRTADTHQLVLRQVNRNSNTALYVSTTLNNHFDVFISIQADCDKDKIYPAQINKPSLRYIQFHCDANGHKLSFRYAWKKAQPFVINIADKKIDFVPGEWDLALLKKDQFMQLHSNFFRGKSDQIVYDWRRD</sequence>
<gene>
    <name evidence="1" type="ORF">EES38_00185</name>
</gene>
<comment type="caution">
    <text evidence="1">The sequence shown here is derived from an EMBL/GenBank/DDBJ whole genome shotgun (WGS) entry which is preliminary data.</text>
</comment>
<evidence type="ECO:0000313" key="2">
    <source>
        <dbReference type="Proteomes" id="UP000281112"/>
    </source>
</evidence>
<accession>A0A3N9TKW1</accession>
<dbReference type="AlphaFoldDB" id="A0A3N9TKW1"/>
<name>A0A3N9TKW1_9VIBR</name>
<protein>
    <recommendedName>
        <fullName evidence="3">Threonine transporter RhtB</fullName>
    </recommendedName>
</protein>
<dbReference type="OrthoDB" id="5872968at2"/>
<evidence type="ECO:0000313" key="1">
    <source>
        <dbReference type="EMBL" id="RQW64503.1"/>
    </source>
</evidence>
<evidence type="ECO:0008006" key="3">
    <source>
        <dbReference type="Google" id="ProtNLM"/>
    </source>
</evidence>
<dbReference type="EMBL" id="RJVQ01000001">
    <property type="protein sequence ID" value="RQW64503.1"/>
    <property type="molecule type" value="Genomic_DNA"/>
</dbReference>
<dbReference type="Proteomes" id="UP000281112">
    <property type="component" value="Unassembled WGS sequence"/>
</dbReference>